<gene>
    <name evidence="1" type="ORF">GCM10010346_28310</name>
</gene>
<accession>A0ABQ3DM43</accession>
<comment type="caution">
    <text evidence="1">The sequence shown here is derived from an EMBL/GenBank/DDBJ whole genome shotgun (WGS) entry which is preliminary data.</text>
</comment>
<protein>
    <submittedName>
        <fullName evidence="1">Uncharacterized protein</fullName>
    </submittedName>
</protein>
<sequence length="67" mass="6831">MVTGRGWIGCIPPLSPGTARKSYVAIDADGEDTGVSTVLPLDNCGTSGIVTGSGVTWAARRSAPRRA</sequence>
<dbReference type="Proteomes" id="UP000599437">
    <property type="component" value="Unassembled WGS sequence"/>
</dbReference>
<reference evidence="2" key="1">
    <citation type="journal article" date="2019" name="Int. J. Syst. Evol. Microbiol.">
        <title>The Global Catalogue of Microorganisms (GCM) 10K type strain sequencing project: providing services to taxonomists for standard genome sequencing and annotation.</title>
        <authorList>
            <consortium name="The Broad Institute Genomics Platform"/>
            <consortium name="The Broad Institute Genome Sequencing Center for Infectious Disease"/>
            <person name="Wu L."/>
            <person name="Ma J."/>
        </authorList>
    </citation>
    <scope>NUCLEOTIDE SEQUENCE [LARGE SCALE GENOMIC DNA]</scope>
    <source>
        <strain evidence="2">JCM 4737</strain>
    </source>
</reference>
<evidence type="ECO:0000313" key="2">
    <source>
        <dbReference type="Proteomes" id="UP000599437"/>
    </source>
</evidence>
<dbReference type="EMBL" id="BMVO01000007">
    <property type="protein sequence ID" value="GHB03772.1"/>
    <property type="molecule type" value="Genomic_DNA"/>
</dbReference>
<name>A0ABQ3DM43_9ACTN</name>
<proteinExistence type="predicted"/>
<evidence type="ECO:0000313" key="1">
    <source>
        <dbReference type="EMBL" id="GHB03772.1"/>
    </source>
</evidence>
<organism evidence="1 2">
    <name type="scientific">Streptomyces chryseus</name>
    <dbReference type="NCBI Taxonomy" id="68186"/>
    <lineage>
        <taxon>Bacteria</taxon>
        <taxon>Bacillati</taxon>
        <taxon>Actinomycetota</taxon>
        <taxon>Actinomycetes</taxon>
        <taxon>Kitasatosporales</taxon>
        <taxon>Streptomycetaceae</taxon>
        <taxon>Streptomyces</taxon>
    </lineage>
</organism>
<keyword evidence="2" id="KW-1185">Reference proteome</keyword>